<name>A0ABY3SI07_9BACL</name>
<evidence type="ECO:0008006" key="3">
    <source>
        <dbReference type="Google" id="ProtNLM"/>
    </source>
</evidence>
<dbReference type="EMBL" id="CP090978">
    <property type="protein sequence ID" value="UJF33408.1"/>
    <property type="molecule type" value="Genomic_DNA"/>
</dbReference>
<accession>A0ABY3SI07</accession>
<reference evidence="1 2" key="1">
    <citation type="journal article" date="2024" name="Int. J. Syst. Evol. Microbiol.">
        <title>Paenibacillus hexagrammi sp. nov., a novel bacterium isolated from the gut content of Hexagrammos agrammus.</title>
        <authorList>
            <person name="Jung H.K."/>
            <person name="Kim D.G."/>
            <person name="Zin H."/>
            <person name="Park J."/>
            <person name="Jung H."/>
            <person name="Kim Y.O."/>
            <person name="Kong H.J."/>
            <person name="Kim J.W."/>
            <person name="Kim Y.S."/>
        </authorList>
    </citation>
    <scope>NUCLEOTIDE SEQUENCE [LARGE SCALE GENOMIC DNA]</scope>
    <source>
        <strain evidence="1 2">YPD9-1</strain>
    </source>
</reference>
<evidence type="ECO:0000313" key="1">
    <source>
        <dbReference type="EMBL" id="UJF33408.1"/>
    </source>
</evidence>
<gene>
    <name evidence="1" type="ORF">L0M14_28530</name>
</gene>
<sequence>MEKQVQTVISGSYRKHFGQMLEVKSFLEQEGIKVLAPVSQGVVNPGEEFIILNEDPIQDPRTLQDSIFAKMRVSSFLVVANIDNYIGKAAVLEMGYAVSLGLQILSIEPVQDPNLAGYCRLFEDVFPAWKAFKVKESGEALCAEVS</sequence>
<organism evidence="1 2">
    <name type="scientific">Paenibacillus hexagrammi</name>
    <dbReference type="NCBI Taxonomy" id="2908839"/>
    <lineage>
        <taxon>Bacteria</taxon>
        <taxon>Bacillati</taxon>
        <taxon>Bacillota</taxon>
        <taxon>Bacilli</taxon>
        <taxon>Bacillales</taxon>
        <taxon>Paenibacillaceae</taxon>
        <taxon>Paenibacillus</taxon>
    </lineage>
</organism>
<dbReference type="RefSeq" id="WP_235119772.1">
    <property type="nucleotide sequence ID" value="NZ_CP090978.1"/>
</dbReference>
<protein>
    <recommendedName>
        <fullName evidence="3">Nucleoside 2-deoxyribosyltransferase</fullName>
    </recommendedName>
</protein>
<evidence type="ECO:0000313" key="2">
    <source>
        <dbReference type="Proteomes" id="UP001649230"/>
    </source>
</evidence>
<keyword evidence="2" id="KW-1185">Reference proteome</keyword>
<dbReference type="Proteomes" id="UP001649230">
    <property type="component" value="Chromosome"/>
</dbReference>
<proteinExistence type="predicted"/>